<dbReference type="Proteomes" id="UP000309130">
    <property type="component" value="Segment"/>
</dbReference>
<sequence length="193" mass="21142">MSKLTNTLSNILDWAKARNLIDGSNSGAQSLKLFSEFGETGLAIAQGAHISMTEGDDAALEKAHSDLIDGIGDTVVVLTIIAEQEGYLLADLIQEYEQLPRICGYEFYQASSTIGKMADAVLKRDNKAVGPLLAYSFHHLADLANYFQYDIADCVEVAYDEIKDRKGVMFNGVFVKSTDARYSDICRELGLAE</sequence>
<keyword evidence="1" id="KW-0378">Hydrolase</keyword>
<keyword evidence="2" id="KW-1185">Reference proteome</keyword>
<name>A0A482MGN0_9CAUD</name>
<organism evidence="1 2">
    <name type="scientific">Serratia phage MTx</name>
    <dbReference type="NCBI Taxonomy" id="2557553"/>
    <lineage>
        <taxon>Viruses</taxon>
        <taxon>Duplodnaviria</taxon>
        <taxon>Heunggongvirae</taxon>
        <taxon>Uroviricota</taxon>
        <taxon>Caudoviricetes</taxon>
        <taxon>Lindbergviridae</taxon>
        <taxon>Myosmarvirus</taxon>
        <taxon>Myosmarvirus MTx</taxon>
    </lineage>
</organism>
<reference evidence="2" key="1">
    <citation type="submission" date="2019-03" db="EMBL/GenBank/DDBJ databases">
        <title>Complete Genome Sequence of Serratia marcescens Myophage MTx.</title>
        <authorList>
            <person name="Graham K."/>
            <person name="Freeman M."/>
            <person name="Newkirk H."/>
            <person name="Liu M."/>
            <person name="Ramsey J."/>
            <person name="Cahill J."/>
        </authorList>
    </citation>
    <scope>NUCLEOTIDE SEQUENCE [LARGE SCALE GENOMIC DNA]</scope>
</reference>
<dbReference type="EMBL" id="MK618717">
    <property type="protein sequence ID" value="QBQ72369.1"/>
    <property type="molecule type" value="Genomic_DNA"/>
</dbReference>
<accession>A0A482MGN0</accession>
<protein>
    <submittedName>
        <fullName evidence="1">Putative NTP pyrophosphohydrolase</fullName>
    </submittedName>
</protein>
<proteinExistence type="predicted"/>
<evidence type="ECO:0000313" key="1">
    <source>
        <dbReference type="EMBL" id="QBQ72369.1"/>
    </source>
</evidence>
<dbReference type="GO" id="GO:0016787">
    <property type="term" value="F:hydrolase activity"/>
    <property type="evidence" value="ECO:0007669"/>
    <property type="project" value="UniProtKB-KW"/>
</dbReference>
<evidence type="ECO:0000313" key="2">
    <source>
        <dbReference type="Proteomes" id="UP000309130"/>
    </source>
</evidence>
<gene>
    <name evidence="1" type="ORF">CPT_MTx_063</name>
</gene>